<evidence type="ECO:0000313" key="3">
    <source>
        <dbReference type="Proteomes" id="UP000241440"/>
    </source>
</evidence>
<comment type="caution">
    <text evidence="2">The sequence shown here is derived from an EMBL/GenBank/DDBJ whole genome shotgun (WGS) entry which is preliminary data.</text>
</comment>
<evidence type="ECO:0000313" key="2">
    <source>
        <dbReference type="EMBL" id="PSX06227.1"/>
    </source>
</evidence>
<feature type="chain" id="PRO_5032399332" description="Lipoprotein" evidence="1">
    <location>
        <begin position="25"/>
        <end position="143"/>
    </location>
</feature>
<dbReference type="PROSITE" id="PS51257">
    <property type="entry name" value="PROKAR_LIPOPROTEIN"/>
    <property type="match status" value="1"/>
</dbReference>
<dbReference type="GeneID" id="61227522"/>
<reference evidence="2 3" key="1">
    <citation type="submission" date="2018-01" db="EMBL/GenBank/DDBJ databases">
        <title>Whole genome sequencing of Histamine producing bacteria.</title>
        <authorList>
            <person name="Butler K."/>
        </authorList>
    </citation>
    <scope>NUCLEOTIDE SEQUENCE [LARGE SCALE GENOMIC DNA]</scope>
    <source>
        <strain evidence="2 3">A2-1</strain>
    </source>
</reference>
<evidence type="ECO:0008006" key="4">
    <source>
        <dbReference type="Google" id="ProtNLM"/>
    </source>
</evidence>
<dbReference type="RefSeq" id="WP_045083440.1">
    <property type="nucleotide sequence ID" value="NZ_JZSX01000019.1"/>
</dbReference>
<dbReference type="EMBL" id="PYOY01000008">
    <property type="protein sequence ID" value="PSX06227.1"/>
    <property type="molecule type" value="Genomic_DNA"/>
</dbReference>
<dbReference type="Pfam" id="PF20404">
    <property type="entry name" value="DUF6694"/>
    <property type="match status" value="1"/>
</dbReference>
<proteinExistence type="predicted"/>
<feature type="signal peptide" evidence="1">
    <location>
        <begin position="1"/>
        <end position="24"/>
    </location>
</feature>
<dbReference type="Proteomes" id="UP000241440">
    <property type="component" value="Unassembled WGS sequence"/>
</dbReference>
<accession>A0A855S9N2</accession>
<gene>
    <name evidence="2" type="ORF">C0W41_15110</name>
</gene>
<evidence type="ECO:0000256" key="1">
    <source>
        <dbReference type="SAM" id="SignalP"/>
    </source>
</evidence>
<organism evidence="2 3">
    <name type="scientific">Photobacterium angustum</name>
    <dbReference type="NCBI Taxonomy" id="661"/>
    <lineage>
        <taxon>Bacteria</taxon>
        <taxon>Pseudomonadati</taxon>
        <taxon>Pseudomonadota</taxon>
        <taxon>Gammaproteobacteria</taxon>
        <taxon>Vibrionales</taxon>
        <taxon>Vibrionaceae</taxon>
        <taxon>Photobacterium</taxon>
    </lineage>
</organism>
<protein>
    <recommendedName>
        <fullName evidence="4">Lipoprotein</fullName>
    </recommendedName>
</protein>
<dbReference type="AlphaFoldDB" id="A0A855S9N2"/>
<sequence length="143" mass="15928">MHLKTLIISLFIPLILTSCSNTVAEPSHSNVAESSQVWVGAKANGFSEEVKENNAVQQKSSSTQVIDISSEPNFKQSIDSIEDSLPDNQKELFIEGLESLFVKALFTVQFDFKDMQSFLNTNFAKNELAGKTGIEIINKWTIR</sequence>
<dbReference type="InterPro" id="IPR046516">
    <property type="entry name" value="DUF6694"/>
</dbReference>
<keyword evidence="1" id="KW-0732">Signal</keyword>
<name>A0A855S9N2_PHOAN</name>